<gene>
    <name evidence="1" type="ORF">NCGR_LOCUS16022</name>
</gene>
<evidence type="ECO:0000313" key="2">
    <source>
        <dbReference type="Proteomes" id="UP000604825"/>
    </source>
</evidence>
<evidence type="ECO:0000313" key="1">
    <source>
        <dbReference type="EMBL" id="CAD6223623.1"/>
    </source>
</evidence>
<name>A0A811NGI4_9POAL</name>
<dbReference type="Proteomes" id="UP000604825">
    <property type="component" value="Unassembled WGS sequence"/>
</dbReference>
<evidence type="ECO:0008006" key="3">
    <source>
        <dbReference type="Google" id="ProtNLM"/>
    </source>
</evidence>
<dbReference type="Gene3D" id="3.40.50.1820">
    <property type="entry name" value="alpha/beta hydrolase"/>
    <property type="match status" value="1"/>
</dbReference>
<dbReference type="EMBL" id="CAJGYO010000004">
    <property type="protein sequence ID" value="CAD6223623.1"/>
    <property type="molecule type" value="Genomic_DNA"/>
</dbReference>
<comment type="caution">
    <text evidence="1">The sequence shown here is derived from an EMBL/GenBank/DDBJ whole genome shotgun (WGS) entry which is preliminary data.</text>
</comment>
<organism evidence="1 2">
    <name type="scientific">Miscanthus lutarioriparius</name>
    <dbReference type="NCBI Taxonomy" id="422564"/>
    <lineage>
        <taxon>Eukaryota</taxon>
        <taxon>Viridiplantae</taxon>
        <taxon>Streptophyta</taxon>
        <taxon>Embryophyta</taxon>
        <taxon>Tracheophyta</taxon>
        <taxon>Spermatophyta</taxon>
        <taxon>Magnoliopsida</taxon>
        <taxon>Liliopsida</taxon>
        <taxon>Poales</taxon>
        <taxon>Poaceae</taxon>
        <taxon>PACMAD clade</taxon>
        <taxon>Panicoideae</taxon>
        <taxon>Andropogonodae</taxon>
        <taxon>Andropogoneae</taxon>
        <taxon>Saccharinae</taxon>
        <taxon>Miscanthus</taxon>
    </lineage>
</organism>
<sequence>MGRSDDRKNNFYVSGPKHMTQTEVDWNSEEHRRCITACLVKGTYILESERQERRTEGELAAAWWENFNFRLHRVLESGCNRDCCKNLLRIFGDQSTRSLVAASRMHAGTSPPSWTPAPHYVVAFRGTMPRNDTVFDDMHHNLSVLLNKQKSCGRFKDARRHVTSLLDSTPTAGAAGGRAVAGGTNSNSNSVVWLAGHSLGASIALDVGRYGMVTGRGCNLPTFLFNPPHVSAAPLIDVMPEEAKRDLYRFSYGVKCVLGMKILRSHRKHMEDLFGQLSPWVPNLYVHRRDAICKGFIDYFEQLEQMKEWSTRVANSAATLSYRDMAYYVFHQQSELQHLIPCAVLWISDGDDPHGLQQWWRPKGTALNLRRNEYSW</sequence>
<reference evidence="1" key="1">
    <citation type="submission" date="2020-10" db="EMBL/GenBank/DDBJ databases">
        <authorList>
            <person name="Han B."/>
            <person name="Lu T."/>
            <person name="Zhao Q."/>
            <person name="Huang X."/>
            <person name="Zhao Y."/>
        </authorList>
    </citation>
    <scope>NUCLEOTIDE SEQUENCE</scope>
</reference>
<dbReference type="OrthoDB" id="581375at2759"/>
<dbReference type="InterPro" id="IPR029058">
    <property type="entry name" value="AB_hydrolase_fold"/>
</dbReference>
<dbReference type="SUPFAM" id="SSF53474">
    <property type="entry name" value="alpha/beta-Hydrolases"/>
    <property type="match status" value="1"/>
</dbReference>
<dbReference type="AlphaFoldDB" id="A0A811NGI4"/>
<keyword evidence="2" id="KW-1185">Reference proteome</keyword>
<proteinExistence type="predicted"/>
<accession>A0A811NGI4</accession>
<dbReference type="PANTHER" id="PTHR31479:SF25">
    <property type="entry name" value="OS07G0527900 PROTEIN"/>
    <property type="match status" value="1"/>
</dbReference>
<dbReference type="PANTHER" id="PTHR31479">
    <property type="entry name" value="ALPHA/BETA-HYDROLASES SUPERFAMILY PROTEIN"/>
    <property type="match status" value="1"/>
</dbReference>
<protein>
    <recommendedName>
        <fullName evidence="3">Fungal lipase-like domain-containing protein</fullName>
    </recommendedName>
</protein>